<proteinExistence type="predicted"/>
<keyword evidence="2" id="KW-1185">Reference proteome</keyword>
<reference evidence="1 2" key="1">
    <citation type="submission" date="2019-07" db="EMBL/GenBank/DDBJ databases">
        <title>Whole genome shotgun sequence of Chryseobacterium hagamense NBRC 105253.</title>
        <authorList>
            <person name="Hosoyama A."/>
            <person name="Uohara A."/>
            <person name="Ohji S."/>
            <person name="Ichikawa N."/>
        </authorList>
    </citation>
    <scope>NUCLEOTIDE SEQUENCE [LARGE SCALE GENOMIC DNA]</scope>
    <source>
        <strain evidence="1 2">NBRC 105253</strain>
    </source>
</reference>
<evidence type="ECO:0000313" key="2">
    <source>
        <dbReference type="Proteomes" id="UP000321863"/>
    </source>
</evidence>
<evidence type="ECO:0000313" key="1">
    <source>
        <dbReference type="EMBL" id="GEN77674.1"/>
    </source>
</evidence>
<dbReference type="Proteomes" id="UP000321863">
    <property type="component" value="Unassembled WGS sequence"/>
</dbReference>
<dbReference type="EMBL" id="BJYJ01000029">
    <property type="protein sequence ID" value="GEN77674.1"/>
    <property type="molecule type" value="Genomic_DNA"/>
</dbReference>
<gene>
    <name evidence="1" type="ORF">CHA01nite_34140</name>
</gene>
<dbReference type="RefSeq" id="WP_146943677.1">
    <property type="nucleotide sequence ID" value="NZ_BJYJ01000029.1"/>
</dbReference>
<comment type="caution">
    <text evidence="1">The sequence shown here is derived from an EMBL/GenBank/DDBJ whole genome shotgun (WGS) entry which is preliminary data.</text>
</comment>
<protein>
    <submittedName>
        <fullName evidence="1">Uncharacterized protein</fullName>
    </submittedName>
</protein>
<sequence>MAAAQCEILFKIDYTSSVPVTGANSSASYRIIGPGYPTSTIAVDPDAVIALPQIQAPGNYDLEVELTVGGVTATASEPFKIGDCKGEKRTIFYNHAKNIRNGNDLNSDVEFSIKKNGVKMVMSDTPNADYNNPIEKWESFEAKVGDYIEFTTVLTKSGTNGKTEGSMFTCSTTGITGTVNGMNPTASDLKALNSQDIGPASGTTRIFAFRVESKVNYALGTDFFQ</sequence>
<accession>A0A511YR47</accession>
<name>A0A511YR47_9FLAO</name>
<dbReference type="AlphaFoldDB" id="A0A511YR47"/>
<dbReference type="OrthoDB" id="1268286at2"/>
<organism evidence="1 2">
    <name type="scientific">Chryseobacterium hagamense</name>
    <dbReference type="NCBI Taxonomy" id="395935"/>
    <lineage>
        <taxon>Bacteria</taxon>
        <taxon>Pseudomonadati</taxon>
        <taxon>Bacteroidota</taxon>
        <taxon>Flavobacteriia</taxon>
        <taxon>Flavobacteriales</taxon>
        <taxon>Weeksellaceae</taxon>
        <taxon>Chryseobacterium group</taxon>
        <taxon>Chryseobacterium</taxon>
    </lineage>
</organism>